<feature type="chain" id="PRO_5034827050" evidence="3">
    <location>
        <begin position="27"/>
        <end position="212"/>
    </location>
</feature>
<dbReference type="GO" id="GO:0005576">
    <property type="term" value="C:extracellular region"/>
    <property type="evidence" value="ECO:0007669"/>
    <property type="project" value="UniProtKB-SubCell"/>
</dbReference>
<dbReference type="PRINTS" id="PR00007">
    <property type="entry name" value="COMPLEMNTC1Q"/>
</dbReference>
<dbReference type="Proteomes" id="UP000694844">
    <property type="component" value="Chromosome 1"/>
</dbReference>
<dbReference type="GeneID" id="111128172"/>
<dbReference type="KEGG" id="cvn:111128172"/>
<feature type="domain" description="C1q" evidence="4">
    <location>
        <begin position="79"/>
        <end position="212"/>
    </location>
</feature>
<reference evidence="6" key="2">
    <citation type="submission" date="2025-08" db="UniProtKB">
        <authorList>
            <consortium name="RefSeq"/>
        </authorList>
    </citation>
    <scope>IDENTIFICATION</scope>
    <source>
        <tissue evidence="6">Whole sample</tissue>
    </source>
</reference>
<dbReference type="PANTHER" id="PTHR15427">
    <property type="entry name" value="EMILIN ELASTIN MICROFIBRIL INTERFACE-LOCATED PROTEIN ELASTIN MICROFIBRIL INTERFACER"/>
    <property type="match status" value="1"/>
</dbReference>
<dbReference type="Pfam" id="PF00386">
    <property type="entry name" value="C1q"/>
    <property type="match status" value="1"/>
</dbReference>
<dbReference type="AlphaFoldDB" id="A0A8B8DNP1"/>
<feature type="signal peptide" evidence="3">
    <location>
        <begin position="1"/>
        <end position="26"/>
    </location>
</feature>
<dbReference type="SMART" id="SM00110">
    <property type="entry name" value="C1Q"/>
    <property type="match status" value="1"/>
</dbReference>
<dbReference type="RefSeq" id="XP_022329358.1">
    <property type="nucleotide sequence ID" value="XM_022473650.1"/>
</dbReference>
<evidence type="ECO:0000313" key="5">
    <source>
        <dbReference type="Proteomes" id="UP000694844"/>
    </source>
</evidence>
<accession>A0A8B8DNP1</accession>
<evidence type="ECO:0000256" key="1">
    <source>
        <dbReference type="ARBA" id="ARBA00004613"/>
    </source>
</evidence>
<evidence type="ECO:0000256" key="2">
    <source>
        <dbReference type="ARBA" id="ARBA00022525"/>
    </source>
</evidence>
<organism evidence="5 6">
    <name type="scientific">Crassostrea virginica</name>
    <name type="common">Eastern oyster</name>
    <dbReference type="NCBI Taxonomy" id="6565"/>
    <lineage>
        <taxon>Eukaryota</taxon>
        <taxon>Metazoa</taxon>
        <taxon>Spiralia</taxon>
        <taxon>Lophotrochozoa</taxon>
        <taxon>Mollusca</taxon>
        <taxon>Bivalvia</taxon>
        <taxon>Autobranchia</taxon>
        <taxon>Pteriomorphia</taxon>
        <taxon>Ostreida</taxon>
        <taxon>Ostreoidea</taxon>
        <taxon>Ostreidae</taxon>
        <taxon>Crassostrea</taxon>
    </lineage>
</organism>
<dbReference type="InterPro" id="IPR050392">
    <property type="entry name" value="Collagen/C1q_domain"/>
</dbReference>
<evidence type="ECO:0000259" key="4">
    <source>
        <dbReference type="PROSITE" id="PS50871"/>
    </source>
</evidence>
<name>A0A8B8DNP1_CRAVI</name>
<dbReference type="InterPro" id="IPR008983">
    <property type="entry name" value="Tumour_necrosis_fac-like_dom"/>
</dbReference>
<evidence type="ECO:0000256" key="3">
    <source>
        <dbReference type="SAM" id="SignalP"/>
    </source>
</evidence>
<evidence type="ECO:0000313" key="6">
    <source>
        <dbReference type="RefSeq" id="XP_022329358.1"/>
    </source>
</evidence>
<reference evidence="5" key="1">
    <citation type="submission" date="2024-06" db="UniProtKB">
        <authorList>
            <consortium name="RefSeq"/>
        </authorList>
    </citation>
    <scope>NUCLEOTIDE SEQUENCE [LARGE SCALE GENOMIC DNA]</scope>
</reference>
<keyword evidence="3" id="KW-0732">Signal</keyword>
<keyword evidence="5" id="KW-1185">Reference proteome</keyword>
<keyword evidence="2" id="KW-0964">Secreted</keyword>
<dbReference type="PANTHER" id="PTHR15427:SF50">
    <property type="entry name" value="COMPLEMENT C1Q TUMOR NECROSIS FACTOR-RELATED PROTEIN 2-LIKE"/>
    <property type="match status" value="1"/>
</dbReference>
<dbReference type="OrthoDB" id="6368610at2759"/>
<dbReference type="InterPro" id="IPR001073">
    <property type="entry name" value="C1q_dom"/>
</dbReference>
<dbReference type="Gene3D" id="2.60.120.40">
    <property type="match status" value="1"/>
</dbReference>
<dbReference type="SUPFAM" id="SSF49842">
    <property type="entry name" value="TNF-like"/>
    <property type="match status" value="1"/>
</dbReference>
<gene>
    <name evidence="6" type="primary">LOC111128172</name>
</gene>
<proteinExistence type="predicted"/>
<comment type="subcellular location">
    <subcellularLocation>
        <location evidence="1">Secreted</location>
    </subcellularLocation>
</comment>
<protein>
    <submittedName>
        <fullName evidence="6">Complement C1q subcomponent subunit A-like</fullName>
    </submittedName>
</protein>
<sequence length="212" mass="23550">MYIHHSIKMIRIVLCVWLCCHCLVLGGNRLQVDTTTRFDLLKSLVLANSRTTVTLDSAAMQKIDQLSLRGSGDHSKATSMPKKISFSVNIKAKHRTLGAGQTLIYDNILINDGNGYDNRSGLFTCPVTGTYMFVVDSLASPNIWLNVKVNNNRVLARLHVGGGELKENTLIQISRTIIVKLNAGDYVKVENQHHNGRLYHDSYSGFSGSLLY</sequence>
<dbReference type="PROSITE" id="PS50871">
    <property type="entry name" value="C1Q"/>
    <property type="match status" value="1"/>
</dbReference>